<feature type="compositionally biased region" description="Low complexity" evidence="1">
    <location>
        <begin position="110"/>
        <end position="124"/>
    </location>
</feature>
<evidence type="ECO:0000313" key="3">
    <source>
        <dbReference type="Proteomes" id="UP000193560"/>
    </source>
</evidence>
<evidence type="ECO:0000256" key="1">
    <source>
        <dbReference type="SAM" id="MobiDB-lite"/>
    </source>
</evidence>
<name>A0A1X2I4W6_9FUNG</name>
<evidence type="ECO:0000313" key="2">
    <source>
        <dbReference type="EMBL" id="ORZ09498.1"/>
    </source>
</evidence>
<dbReference type="Proteomes" id="UP000193560">
    <property type="component" value="Unassembled WGS sequence"/>
</dbReference>
<proteinExistence type="predicted"/>
<protein>
    <submittedName>
        <fullName evidence="2">Uncharacterized protein</fullName>
    </submittedName>
</protein>
<organism evidence="2 3">
    <name type="scientific">Absidia repens</name>
    <dbReference type="NCBI Taxonomy" id="90262"/>
    <lineage>
        <taxon>Eukaryota</taxon>
        <taxon>Fungi</taxon>
        <taxon>Fungi incertae sedis</taxon>
        <taxon>Mucoromycota</taxon>
        <taxon>Mucoromycotina</taxon>
        <taxon>Mucoromycetes</taxon>
        <taxon>Mucorales</taxon>
        <taxon>Cunninghamellaceae</taxon>
        <taxon>Absidia</taxon>
    </lineage>
</organism>
<reference evidence="2 3" key="1">
    <citation type="submission" date="2016-07" db="EMBL/GenBank/DDBJ databases">
        <title>Pervasive Adenine N6-methylation of Active Genes in Fungi.</title>
        <authorList>
            <consortium name="DOE Joint Genome Institute"/>
            <person name="Mondo S.J."/>
            <person name="Dannebaum R.O."/>
            <person name="Kuo R.C."/>
            <person name="Labutti K."/>
            <person name="Haridas S."/>
            <person name="Kuo A."/>
            <person name="Salamov A."/>
            <person name="Ahrendt S.R."/>
            <person name="Lipzen A."/>
            <person name="Sullivan W."/>
            <person name="Andreopoulos W.B."/>
            <person name="Clum A."/>
            <person name="Lindquist E."/>
            <person name="Daum C."/>
            <person name="Ramamoorthy G.K."/>
            <person name="Gryganskyi A."/>
            <person name="Culley D."/>
            <person name="Magnuson J.K."/>
            <person name="James T.Y."/>
            <person name="O'Malley M.A."/>
            <person name="Stajich J.E."/>
            <person name="Spatafora J.W."/>
            <person name="Visel A."/>
            <person name="Grigoriev I.V."/>
        </authorList>
    </citation>
    <scope>NUCLEOTIDE SEQUENCE [LARGE SCALE GENOMIC DNA]</scope>
    <source>
        <strain evidence="2 3">NRRL 1336</strain>
    </source>
</reference>
<dbReference type="EMBL" id="MCGE01000027">
    <property type="protein sequence ID" value="ORZ09498.1"/>
    <property type="molecule type" value="Genomic_DNA"/>
</dbReference>
<accession>A0A1X2I4W6</accession>
<keyword evidence="3" id="KW-1185">Reference proteome</keyword>
<feature type="region of interest" description="Disordered" evidence="1">
    <location>
        <begin position="102"/>
        <end position="154"/>
    </location>
</feature>
<dbReference type="AlphaFoldDB" id="A0A1X2I4W6"/>
<comment type="caution">
    <text evidence="2">The sequence shown here is derived from an EMBL/GenBank/DDBJ whole genome shotgun (WGS) entry which is preliminary data.</text>
</comment>
<sequence>MLDLDLVHLQFVCDVWNSGLRWSFNDYGFGMGCLLFANVEFLEHRKRAIGKAFDQSIPCNKKQHTRKHWIRSTWYTSSSSPTRKYDDSHPFSKVSQLLIGHPSRSTKQWNNIDDSNNSSTSSTNETMATSLLDKDGNDSHDANHQHHSTPNEFR</sequence>
<gene>
    <name evidence="2" type="ORF">BCR42DRAFT_454965</name>
</gene>
<feature type="compositionally biased region" description="Basic and acidic residues" evidence="1">
    <location>
        <begin position="132"/>
        <end position="144"/>
    </location>
</feature>